<dbReference type="InterPro" id="IPR036271">
    <property type="entry name" value="Tet_transcr_reg_TetR-rel_C_sf"/>
</dbReference>
<dbReference type="InterPro" id="IPR001647">
    <property type="entry name" value="HTH_TetR"/>
</dbReference>
<dbReference type="RefSeq" id="WP_131760732.1">
    <property type="nucleotide sequence ID" value="NZ_CAACUY010000128.1"/>
</dbReference>
<evidence type="ECO:0000256" key="4">
    <source>
        <dbReference type="PROSITE-ProRule" id="PRU00335"/>
    </source>
</evidence>
<evidence type="ECO:0000256" key="1">
    <source>
        <dbReference type="ARBA" id="ARBA00023015"/>
    </source>
</evidence>
<dbReference type="Gene3D" id="1.10.357.10">
    <property type="entry name" value="Tetracycline Repressor, domain 2"/>
    <property type="match status" value="1"/>
</dbReference>
<evidence type="ECO:0000313" key="7">
    <source>
        <dbReference type="Proteomes" id="UP001597063"/>
    </source>
</evidence>
<dbReference type="PROSITE" id="PS50977">
    <property type="entry name" value="HTH_TETR_2"/>
    <property type="match status" value="1"/>
</dbReference>
<dbReference type="InterPro" id="IPR050109">
    <property type="entry name" value="HTH-type_TetR-like_transc_reg"/>
</dbReference>
<dbReference type="SUPFAM" id="SSF46689">
    <property type="entry name" value="Homeodomain-like"/>
    <property type="match status" value="1"/>
</dbReference>
<evidence type="ECO:0000313" key="6">
    <source>
        <dbReference type="EMBL" id="MFD0689557.1"/>
    </source>
</evidence>
<proteinExistence type="predicted"/>
<protein>
    <submittedName>
        <fullName evidence="6">TetR/AcrR family transcriptional regulator</fullName>
    </submittedName>
</protein>
<dbReference type="PRINTS" id="PR00455">
    <property type="entry name" value="HTHTETR"/>
</dbReference>
<keyword evidence="7" id="KW-1185">Reference proteome</keyword>
<organism evidence="6 7">
    <name type="scientific">Actinomadura fibrosa</name>
    <dbReference type="NCBI Taxonomy" id="111802"/>
    <lineage>
        <taxon>Bacteria</taxon>
        <taxon>Bacillati</taxon>
        <taxon>Actinomycetota</taxon>
        <taxon>Actinomycetes</taxon>
        <taxon>Streptosporangiales</taxon>
        <taxon>Thermomonosporaceae</taxon>
        <taxon>Actinomadura</taxon>
    </lineage>
</organism>
<name>A0ABW2XX17_9ACTN</name>
<dbReference type="InterPro" id="IPR049445">
    <property type="entry name" value="TetR_SbtR-like_C"/>
</dbReference>
<feature type="domain" description="HTH tetR-type" evidence="5">
    <location>
        <begin position="15"/>
        <end position="74"/>
    </location>
</feature>
<dbReference type="PANTHER" id="PTHR30055:SF234">
    <property type="entry name" value="HTH-TYPE TRANSCRIPTIONAL REGULATOR BETI"/>
    <property type="match status" value="1"/>
</dbReference>
<keyword evidence="1" id="KW-0805">Transcription regulation</keyword>
<evidence type="ECO:0000256" key="3">
    <source>
        <dbReference type="ARBA" id="ARBA00023163"/>
    </source>
</evidence>
<dbReference type="Proteomes" id="UP001597063">
    <property type="component" value="Unassembled WGS sequence"/>
</dbReference>
<evidence type="ECO:0000259" key="5">
    <source>
        <dbReference type="PROSITE" id="PS50977"/>
    </source>
</evidence>
<reference evidence="7" key="1">
    <citation type="journal article" date="2019" name="Int. J. Syst. Evol. Microbiol.">
        <title>The Global Catalogue of Microorganisms (GCM) 10K type strain sequencing project: providing services to taxonomists for standard genome sequencing and annotation.</title>
        <authorList>
            <consortium name="The Broad Institute Genomics Platform"/>
            <consortium name="The Broad Institute Genome Sequencing Center for Infectious Disease"/>
            <person name="Wu L."/>
            <person name="Ma J."/>
        </authorList>
    </citation>
    <scope>NUCLEOTIDE SEQUENCE [LARGE SCALE GENOMIC DNA]</scope>
    <source>
        <strain evidence="7">JCM 9371</strain>
    </source>
</reference>
<dbReference type="Pfam" id="PF21597">
    <property type="entry name" value="TetR_C_43"/>
    <property type="match status" value="1"/>
</dbReference>
<accession>A0ABW2XX17</accession>
<evidence type="ECO:0000256" key="2">
    <source>
        <dbReference type="ARBA" id="ARBA00023125"/>
    </source>
</evidence>
<dbReference type="Pfam" id="PF00440">
    <property type="entry name" value="TetR_N"/>
    <property type="match status" value="1"/>
</dbReference>
<dbReference type="PANTHER" id="PTHR30055">
    <property type="entry name" value="HTH-TYPE TRANSCRIPTIONAL REGULATOR RUTR"/>
    <property type="match status" value="1"/>
</dbReference>
<dbReference type="EMBL" id="JBHTGP010000017">
    <property type="protein sequence ID" value="MFD0689557.1"/>
    <property type="molecule type" value="Genomic_DNA"/>
</dbReference>
<keyword evidence="2 4" id="KW-0238">DNA-binding</keyword>
<keyword evidence="3" id="KW-0804">Transcription</keyword>
<feature type="DNA-binding region" description="H-T-H motif" evidence="4">
    <location>
        <begin position="37"/>
        <end position="56"/>
    </location>
</feature>
<gene>
    <name evidence="6" type="ORF">ACFQZM_34075</name>
</gene>
<comment type="caution">
    <text evidence="6">The sequence shown here is derived from an EMBL/GenBank/DDBJ whole genome shotgun (WGS) entry which is preliminary data.</text>
</comment>
<dbReference type="InterPro" id="IPR009057">
    <property type="entry name" value="Homeodomain-like_sf"/>
</dbReference>
<sequence>MSAPASGRPLRADALRNRAKVLAAAEAVFAARGTSASTEEVAREAGVGIGTVFRHFPTKESLLEAALVALLERLAGEARDLLGAADPGAALFGFLARVVAQAKAKQAITEALAEAGVDAREAARQSGGGPGLKEALGALVERAQKAGAVRTDIGPADVMALLAGLSYAAGHAGAGEGVLAIAFDGLRAPDAGSAPPYPAAAGSVPRE</sequence>
<dbReference type="SUPFAM" id="SSF48498">
    <property type="entry name" value="Tetracyclin repressor-like, C-terminal domain"/>
    <property type="match status" value="1"/>
</dbReference>